<protein>
    <submittedName>
        <fullName evidence="1">Uncharacterized protein</fullName>
    </submittedName>
</protein>
<proteinExistence type="predicted"/>
<dbReference type="AlphaFoldDB" id="A0A7W7KHK5"/>
<name>A0A7W7KHK5_PSENT</name>
<reference evidence="1 2" key="1">
    <citation type="submission" date="2020-08" db="EMBL/GenBank/DDBJ databases">
        <title>Functional genomics of gut bacteria from endangered species of beetles.</title>
        <authorList>
            <person name="Carlos-Shanley C."/>
        </authorList>
    </citation>
    <scope>NUCLEOTIDE SEQUENCE [LARGE SCALE GENOMIC DNA]</scope>
    <source>
        <strain evidence="1 2">S00179</strain>
    </source>
</reference>
<evidence type="ECO:0000313" key="1">
    <source>
        <dbReference type="EMBL" id="MBB4862218.1"/>
    </source>
</evidence>
<dbReference type="Proteomes" id="UP000566995">
    <property type="component" value="Unassembled WGS sequence"/>
</dbReference>
<sequence length="37" mass="4104">MSKVLADDWSSLARRMGLLNVIFTTFGFAESKLNAGR</sequence>
<evidence type="ECO:0000313" key="2">
    <source>
        <dbReference type="Proteomes" id="UP000566995"/>
    </source>
</evidence>
<gene>
    <name evidence="1" type="ORF">HNP46_001056</name>
</gene>
<accession>A0A7W7KHK5</accession>
<dbReference type="EMBL" id="JACHLI010000003">
    <property type="protein sequence ID" value="MBB4862218.1"/>
    <property type="molecule type" value="Genomic_DNA"/>
</dbReference>
<organism evidence="1 2">
    <name type="scientific">Pseudomonas nitroreducens</name>
    <dbReference type="NCBI Taxonomy" id="46680"/>
    <lineage>
        <taxon>Bacteria</taxon>
        <taxon>Pseudomonadati</taxon>
        <taxon>Pseudomonadota</taxon>
        <taxon>Gammaproteobacteria</taxon>
        <taxon>Pseudomonadales</taxon>
        <taxon>Pseudomonadaceae</taxon>
        <taxon>Pseudomonas</taxon>
    </lineage>
</organism>
<comment type="caution">
    <text evidence="1">The sequence shown here is derived from an EMBL/GenBank/DDBJ whole genome shotgun (WGS) entry which is preliminary data.</text>
</comment>